<dbReference type="RefSeq" id="XP_070894511.1">
    <property type="nucleotide sequence ID" value="XM_071041537.1"/>
</dbReference>
<comment type="caution">
    <text evidence="2">The sequence shown here is derived from an EMBL/GenBank/DDBJ whole genome shotgun (WGS) entry which is preliminary data.</text>
</comment>
<accession>A0ABR4JMU6</accession>
<feature type="region of interest" description="Disordered" evidence="1">
    <location>
        <begin position="143"/>
        <end position="164"/>
    </location>
</feature>
<keyword evidence="3" id="KW-1185">Reference proteome</keyword>
<evidence type="ECO:0000313" key="2">
    <source>
        <dbReference type="EMBL" id="KAL2841325.1"/>
    </source>
</evidence>
<feature type="compositionally biased region" description="Polar residues" evidence="1">
    <location>
        <begin position="98"/>
        <end position="107"/>
    </location>
</feature>
<protein>
    <submittedName>
        <fullName evidence="2">Uncharacterized protein</fullName>
    </submittedName>
</protein>
<gene>
    <name evidence="2" type="ORF">BJX68DRAFT_245685</name>
</gene>
<evidence type="ECO:0000256" key="1">
    <source>
        <dbReference type="SAM" id="MobiDB-lite"/>
    </source>
</evidence>
<feature type="region of interest" description="Disordered" evidence="1">
    <location>
        <begin position="87"/>
        <end position="112"/>
    </location>
</feature>
<dbReference type="Proteomes" id="UP001610444">
    <property type="component" value="Unassembled WGS sequence"/>
</dbReference>
<feature type="region of interest" description="Disordered" evidence="1">
    <location>
        <begin position="1"/>
        <end position="70"/>
    </location>
</feature>
<organism evidence="2 3">
    <name type="scientific">Aspergillus pseudodeflectus</name>
    <dbReference type="NCBI Taxonomy" id="176178"/>
    <lineage>
        <taxon>Eukaryota</taxon>
        <taxon>Fungi</taxon>
        <taxon>Dikarya</taxon>
        <taxon>Ascomycota</taxon>
        <taxon>Pezizomycotina</taxon>
        <taxon>Eurotiomycetes</taxon>
        <taxon>Eurotiomycetidae</taxon>
        <taxon>Eurotiales</taxon>
        <taxon>Aspergillaceae</taxon>
        <taxon>Aspergillus</taxon>
        <taxon>Aspergillus subgen. Nidulantes</taxon>
    </lineage>
</organism>
<feature type="compositionally biased region" description="Polar residues" evidence="1">
    <location>
        <begin position="16"/>
        <end position="28"/>
    </location>
</feature>
<reference evidence="2 3" key="1">
    <citation type="submission" date="2024-07" db="EMBL/GenBank/DDBJ databases">
        <title>Section-level genome sequencing and comparative genomics of Aspergillus sections Usti and Cavernicolus.</title>
        <authorList>
            <consortium name="Lawrence Berkeley National Laboratory"/>
            <person name="Nybo J.L."/>
            <person name="Vesth T.C."/>
            <person name="Theobald S."/>
            <person name="Frisvad J.C."/>
            <person name="Larsen T.O."/>
            <person name="Kjaerboelling I."/>
            <person name="Rothschild-Mancinelli K."/>
            <person name="Lyhne E.K."/>
            <person name="Kogle M.E."/>
            <person name="Barry K."/>
            <person name="Clum A."/>
            <person name="Na H."/>
            <person name="Ledsgaard L."/>
            <person name="Lin J."/>
            <person name="Lipzen A."/>
            <person name="Kuo A."/>
            <person name="Riley R."/>
            <person name="Mondo S."/>
            <person name="LaButti K."/>
            <person name="Haridas S."/>
            <person name="Pangalinan J."/>
            <person name="Salamov A.A."/>
            <person name="Simmons B.A."/>
            <person name="Magnuson J.K."/>
            <person name="Chen J."/>
            <person name="Drula E."/>
            <person name="Henrissat B."/>
            <person name="Wiebenga A."/>
            <person name="Lubbers R.J."/>
            <person name="Gomes A.C."/>
            <person name="Macurrencykelacurrency M.R."/>
            <person name="Stajich J."/>
            <person name="Grigoriev I.V."/>
            <person name="Mortensen U.H."/>
            <person name="De vries R.P."/>
            <person name="Baker S.E."/>
            <person name="Andersen M.R."/>
        </authorList>
    </citation>
    <scope>NUCLEOTIDE SEQUENCE [LARGE SCALE GENOMIC DNA]</scope>
    <source>
        <strain evidence="2 3">CBS 756.74</strain>
    </source>
</reference>
<proteinExistence type="predicted"/>
<name>A0ABR4JMU6_9EURO</name>
<evidence type="ECO:0000313" key="3">
    <source>
        <dbReference type="Proteomes" id="UP001610444"/>
    </source>
</evidence>
<dbReference type="GeneID" id="98156701"/>
<dbReference type="EMBL" id="JBFXLR010000058">
    <property type="protein sequence ID" value="KAL2841325.1"/>
    <property type="molecule type" value="Genomic_DNA"/>
</dbReference>
<sequence>MSVRTCQSNRGDHTATHSGVSEFQSYNPGTLAGEVSRRTDCTTDALPPPDPQASGNGGLTYNNDDGGDEEMGLWVEVPTTIRTTTKITGNESPRTRCSLRSSNSSEDVGTGLGDTGSCIGAQERKKSEAALCLVKTPGRVVNCRSRSDKSTNRHTAAASRRKSV</sequence>